<dbReference type="EMBL" id="ACJX03000001">
    <property type="protein sequence ID" value="KRT36140.1"/>
    <property type="molecule type" value="Genomic_DNA"/>
</dbReference>
<name>A0A0T5XCQ2_9BACT</name>
<dbReference type="STRING" id="592015.HMPREF1705_03403"/>
<proteinExistence type="predicted"/>
<keyword evidence="3" id="KW-1185">Reference proteome</keyword>
<dbReference type="AlphaFoldDB" id="A0A0T5XCQ2"/>
<feature type="domain" description="CobQ/CobB/MinD/ParA nucleotide binding" evidence="1">
    <location>
        <begin position="21"/>
        <end position="170"/>
    </location>
</feature>
<organism evidence="2 3">
    <name type="scientific">Acetomicrobium hydrogeniformans ATCC BAA-1850</name>
    <dbReference type="NCBI Taxonomy" id="592015"/>
    <lineage>
        <taxon>Bacteria</taxon>
        <taxon>Thermotogati</taxon>
        <taxon>Synergistota</taxon>
        <taxon>Synergistia</taxon>
        <taxon>Synergistales</taxon>
        <taxon>Acetomicrobiaceae</taxon>
        <taxon>Acetomicrobium</taxon>
    </lineage>
</organism>
<gene>
    <name evidence="2" type="ORF">HMPREF1705_03403</name>
</gene>
<dbReference type="SUPFAM" id="SSF52540">
    <property type="entry name" value="P-loop containing nucleoside triphosphate hydrolases"/>
    <property type="match status" value="1"/>
</dbReference>
<dbReference type="Gene3D" id="3.40.50.300">
    <property type="entry name" value="P-loop containing nucleotide triphosphate hydrolases"/>
    <property type="match status" value="1"/>
</dbReference>
<accession>A0A0T5XCQ2</accession>
<dbReference type="CDD" id="cd01983">
    <property type="entry name" value="SIMIBI"/>
    <property type="match status" value="1"/>
</dbReference>
<dbReference type="InterPro" id="IPR002586">
    <property type="entry name" value="CobQ/CobB/MinD/ParA_Nub-bd_dom"/>
</dbReference>
<dbReference type="Proteomes" id="UP000005273">
    <property type="component" value="Unassembled WGS sequence"/>
</dbReference>
<evidence type="ECO:0000313" key="3">
    <source>
        <dbReference type="Proteomes" id="UP000005273"/>
    </source>
</evidence>
<sequence length="240" mass="27064">MLIWDNIRHEALKKYRWGKIIAVTGRLGSGKTEFLLNLASAFKAKGEEITIVDVDITNPYFCLRDIASTLQKEGYKVITPPGETKWSDLPLVSAEVHNAIMDNGRVLLDIGGDEKGALALTQLLPEIEQQDHTVLYVVNPFRPMSSTEEEIEKLKQNIENVSGLSIDGVICNPHLGNDTAVENVVSGYEVVRNYSMRDQIPLYYLSTTTSNYDEVAERVRDAVIWPLTRKILMPWERSEV</sequence>
<evidence type="ECO:0000259" key="1">
    <source>
        <dbReference type="Pfam" id="PF01656"/>
    </source>
</evidence>
<protein>
    <recommendedName>
        <fullName evidence="1">CobQ/CobB/MinD/ParA nucleotide binding domain-containing protein</fullName>
    </recommendedName>
</protein>
<dbReference type="Pfam" id="PF01656">
    <property type="entry name" value="CbiA"/>
    <property type="match status" value="1"/>
</dbReference>
<dbReference type="OrthoDB" id="9779501at2"/>
<dbReference type="InterPro" id="IPR027417">
    <property type="entry name" value="P-loop_NTPase"/>
</dbReference>
<evidence type="ECO:0000313" key="2">
    <source>
        <dbReference type="EMBL" id="KRT36140.1"/>
    </source>
</evidence>
<reference evidence="3" key="1">
    <citation type="submission" date="2012-09" db="EMBL/GenBank/DDBJ databases">
        <authorList>
            <person name="Weinstock G."/>
            <person name="Sodergren E."/>
            <person name="Clifton S."/>
            <person name="Fulton L."/>
            <person name="Fulton B."/>
            <person name="Courtney L."/>
            <person name="Fronick C."/>
            <person name="Harrison M."/>
            <person name="Strong C."/>
            <person name="Farmer C."/>
            <person name="Delehaunty K."/>
            <person name="Markovic C."/>
            <person name="Hall O."/>
            <person name="Minx P."/>
            <person name="Tomlinson C."/>
            <person name="Mitreva M."/>
            <person name="Nelson J."/>
            <person name="Hou S."/>
            <person name="Wollam A."/>
            <person name="Pepin K.H."/>
            <person name="Johnson M."/>
            <person name="Bhonagiri V."/>
            <person name="Nash W.E."/>
            <person name="Suruliraj S."/>
            <person name="Warren W."/>
            <person name="Chinwalla A."/>
            <person name="Mardis E.R."/>
            <person name="Wilson R.K."/>
        </authorList>
    </citation>
    <scope>NUCLEOTIDE SEQUENCE [LARGE SCALE GENOMIC DNA]</scope>
    <source>
        <strain evidence="3">OS1</strain>
    </source>
</reference>
<comment type="caution">
    <text evidence="2">The sequence shown here is derived from an EMBL/GenBank/DDBJ whole genome shotgun (WGS) entry which is preliminary data.</text>
</comment>
<dbReference type="eggNOG" id="COG0489">
    <property type="taxonomic scope" value="Bacteria"/>
</dbReference>
<dbReference type="RefSeq" id="WP_009201167.1">
    <property type="nucleotide sequence ID" value="NZ_ACJX03000001.1"/>
</dbReference>